<dbReference type="SUPFAM" id="SSF160240">
    <property type="entry name" value="Cation efflux protein cytoplasmic domain-like"/>
    <property type="match status" value="1"/>
</dbReference>
<evidence type="ECO:0000256" key="1">
    <source>
        <dbReference type="ARBA" id="ARBA00004141"/>
    </source>
</evidence>
<evidence type="ECO:0000256" key="2">
    <source>
        <dbReference type="ARBA" id="ARBA00008114"/>
    </source>
</evidence>
<dbReference type="PANTHER" id="PTHR43840">
    <property type="entry name" value="MITOCHONDRIAL METAL TRANSPORTER 1-RELATED"/>
    <property type="match status" value="1"/>
</dbReference>
<feature type="domain" description="Cation efflux protein cytoplasmic" evidence="9">
    <location>
        <begin position="218"/>
        <end position="295"/>
    </location>
</feature>
<dbReference type="InterPro" id="IPR036837">
    <property type="entry name" value="Cation_efflux_CTD_sf"/>
</dbReference>
<evidence type="ECO:0000256" key="6">
    <source>
        <dbReference type="ARBA" id="ARBA00023136"/>
    </source>
</evidence>
<evidence type="ECO:0000313" key="11">
    <source>
        <dbReference type="Proteomes" id="UP001549019"/>
    </source>
</evidence>
<evidence type="ECO:0000256" key="7">
    <source>
        <dbReference type="SAM" id="Phobius"/>
    </source>
</evidence>
<dbReference type="Gene3D" id="3.30.70.1350">
    <property type="entry name" value="Cation efflux protein, cytoplasmic domain"/>
    <property type="match status" value="1"/>
</dbReference>
<dbReference type="Proteomes" id="UP001549019">
    <property type="component" value="Unassembled WGS sequence"/>
</dbReference>
<proteinExistence type="inferred from homology"/>
<evidence type="ECO:0000313" key="10">
    <source>
        <dbReference type="EMBL" id="MET3110667.1"/>
    </source>
</evidence>
<gene>
    <name evidence="10" type="ORF">ABHD89_001069</name>
</gene>
<feature type="transmembrane region" description="Helical" evidence="7">
    <location>
        <begin position="113"/>
        <end position="132"/>
    </location>
</feature>
<feature type="transmembrane region" description="Helical" evidence="7">
    <location>
        <begin position="184"/>
        <end position="202"/>
    </location>
</feature>
<comment type="similarity">
    <text evidence="2">Belongs to the cation diffusion facilitator (CDF) transporter (TC 2.A.4) family.</text>
</comment>
<dbReference type="InterPro" id="IPR002524">
    <property type="entry name" value="Cation_efflux"/>
</dbReference>
<keyword evidence="4 7" id="KW-0812">Transmembrane</keyword>
<dbReference type="Pfam" id="PF01545">
    <property type="entry name" value="Cation_efflux"/>
    <property type="match status" value="1"/>
</dbReference>
<comment type="subcellular location">
    <subcellularLocation>
        <location evidence="1">Membrane</location>
        <topology evidence="1">Multi-pass membrane protein</topology>
    </subcellularLocation>
</comment>
<dbReference type="SUPFAM" id="SSF161111">
    <property type="entry name" value="Cation efflux protein transmembrane domain-like"/>
    <property type="match status" value="1"/>
</dbReference>
<keyword evidence="5 7" id="KW-1133">Transmembrane helix</keyword>
<feature type="domain" description="Cation efflux protein transmembrane" evidence="8">
    <location>
        <begin position="13"/>
        <end position="211"/>
    </location>
</feature>
<dbReference type="InterPro" id="IPR058533">
    <property type="entry name" value="Cation_efflux_TM"/>
</dbReference>
<dbReference type="InterPro" id="IPR027469">
    <property type="entry name" value="Cation_efflux_TMD_sf"/>
</dbReference>
<organism evidence="10 11">
    <name type="scientific">Salinicoccus halitifaciens</name>
    <dbReference type="NCBI Taxonomy" id="1073415"/>
    <lineage>
        <taxon>Bacteria</taxon>
        <taxon>Bacillati</taxon>
        <taxon>Bacillota</taxon>
        <taxon>Bacilli</taxon>
        <taxon>Bacillales</taxon>
        <taxon>Staphylococcaceae</taxon>
        <taxon>Salinicoccus</taxon>
    </lineage>
</organism>
<dbReference type="RefSeq" id="WP_230821549.1">
    <property type="nucleotide sequence ID" value="NZ_JAJNCU010000003.1"/>
</dbReference>
<protein>
    <submittedName>
        <fullName evidence="10">Cation diffusion facilitator family transporter</fullName>
    </submittedName>
</protein>
<evidence type="ECO:0000256" key="5">
    <source>
        <dbReference type="ARBA" id="ARBA00022989"/>
    </source>
</evidence>
<dbReference type="PANTHER" id="PTHR43840:SF15">
    <property type="entry name" value="MITOCHONDRIAL METAL TRANSPORTER 1-RELATED"/>
    <property type="match status" value="1"/>
</dbReference>
<name>A0ABV2E8C5_9STAP</name>
<keyword evidence="3" id="KW-0813">Transport</keyword>
<evidence type="ECO:0000259" key="9">
    <source>
        <dbReference type="Pfam" id="PF16916"/>
    </source>
</evidence>
<dbReference type="Gene3D" id="1.20.1510.10">
    <property type="entry name" value="Cation efflux protein transmembrane domain"/>
    <property type="match status" value="1"/>
</dbReference>
<evidence type="ECO:0000259" key="8">
    <source>
        <dbReference type="Pfam" id="PF01545"/>
    </source>
</evidence>
<keyword evidence="6 7" id="KW-0472">Membrane</keyword>
<evidence type="ECO:0000256" key="4">
    <source>
        <dbReference type="ARBA" id="ARBA00022692"/>
    </source>
</evidence>
<sequence>MTNRYKKAQKITIISMVVNIIMTIIKFIGGIAGNSRALIADAIHSLSDQVSSIAVMIGLRAAQKPPDKEHPYGHGKSENVVTLIVAIILIIIGFEIGYTSIESIWTGTTSEVTSMMVLYIIILGLIVKELLFQYKFRAGTKLNSPALIADAWHHRSDAISSAVALVGVGLALVGSHYGIPYLSLFDPIAGAGIAIFIMYMGFKLAKEAVSITLEVVLNEEETTGMKKTATSVDKVIQVDDLRARSHGSYVVVEMNISVEPNTTVEESHRITRNVKQKLINEHDIVRNVHVHVDPYDQEDENEI</sequence>
<feature type="transmembrane region" description="Helical" evidence="7">
    <location>
        <begin position="158"/>
        <end position="178"/>
    </location>
</feature>
<dbReference type="NCBIfam" id="TIGR01297">
    <property type="entry name" value="CDF"/>
    <property type="match status" value="1"/>
</dbReference>
<dbReference type="EMBL" id="JBDZDV010000002">
    <property type="protein sequence ID" value="MET3110667.1"/>
    <property type="molecule type" value="Genomic_DNA"/>
</dbReference>
<dbReference type="Pfam" id="PF16916">
    <property type="entry name" value="ZT_dimer"/>
    <property type="match status" value="1"/>
</dbReference>
<feature type="transmembrane region" description="Helical" evidence="7">
    <location>
        <begin position="38"/>
        <end position="59"/>
    </location>
</feature>
<feature type="transmembrane region" description="Helical" evidence="7">
    <location>
        <begin position="12"/>
        <end position="32"/>
    </location>
</feature>
<accession>A0ABV2E8C5</accession>
<reference evidence="10 11" key="1">
    <citation type="submission" date="2024-05" db="EMBL/GenBank/DDBJ databases">
        <title>Genomic Encyclopedia of Type Strains, Phase IV (KMG-IV): sequencing the most valuable type-strain genomes for metagenomic binning, comparative biology and taxonomic classification.</title>
        <authorList>
            <person name="Goeker M."/>
        </authorList>
    </citation>
    <scope>NUCLEOTIDE SEQUENCE [LARGE SCALE GENOMIC DNA]</scope>
    <source>
        <strain evidence="10 11">DSM 25286</strain>
    </source>
</reference>
<dbReference type="InterPro" id="IPR027470">
    <property type="entry name" value="Cation_efflux_CTD"/>
</dbReference>
<feature type="transmembrane region" description="Helical" evidence="7">
    <location>
        <begin position="80"/>
        <end position="101"/>
    </location>
</feature>
<keyword evidence="11" id="KW-1185">Reference proteome</keyword>
<evidence type="ECO:0000256" key="3">
    <source>
        <dbReference type="ARBA" id="ARBA00022448"/>
    </source>
</evidence>
<dbReference type="InterPro" id="IPR050291">
    <property type="entry name" value="CDF_Transporter"/>
</dbReference>
<comment type="caution">
    <text evidence="10">The sequence shown here is derived from an EMBL/GenBank/DDBJ whole genome shotgun (WGS) entry which is preliminary data.</text>
</comment>